<dbReference type="OrthoDB" id="10061327at2759"/>
<evidence type="ECO:0000256" key="1">
    <source>
        <dbReference type="SAM" id="MobiDB-lite"/>
    </source>
</evidence>
<proteinExistence type="predicted"/>
<dbReference type="PANTHER" id="PTHR15708:SF4">
    <property type="entry name" value="FI21477P1-RELATED"/>
    <property type="match status" value="1"/>
</dbReference>
<feature type="region of interest" description="Disordered" evidence="1">
    <location>
        <begin position="302"/>
        <end position="355"/>
    </location>
</feature>
<dbReference type="GO" id="GO:0005543">
    <property type="term" value="F:phospholipid binding"/>
    <property type="evidence" value="ECO:0007669"/>
    <property type="project" value="TreeGrafter"/>
</dbReference>
<feature type="compositionally biased region" description="Polar residues" evidence="1">
    <location>
        <begin position="448"/>
        <end position="467"/>
    </location>
</feature>
<evidence type="ECO:0000259" key="2">
    <source>
        <dbReference type="PROSITE" id="PS51338"/>
    </source>
</evidence>
<dbReference type="GO" id="GO:0030031">
    <property type="term" value="P:cell projection assembly"/>
    <property type="evidence" value="ECO:0007669"/>
    <property type="project" value="TreeGrafter"/>
</dbReference>
<dbReference type="InterPro" id="IPR030127">
    <property type="entry name" value="MTSS1/MTSS2"/>
</dbReference>
<dbReference type="GO" id="GO:0007009">
    <property type="term" value="P:plasma membrane organization"/>
    <property type="evidence" value="ECO:0007669"/>
    <property type="project" value="InterPro"/>
</dbReference>
<feature type="region of interest" description="Disordered" evidence="1">
    <location>
        <begin position="448"/>
        <end position="516"/>
    </location>
</feature>
<keyword evidence="4" id="KW-1185">Reference proteome</keyword>
<feature type="compositionally biased region" description="Polar residues" evidence="1">
    <location>
        <begin position="496"/>
        <end position="508"/>
    </location>
</feature>
<gene>
    <name evidence="3" type="ORF">ONB1V03_LOCUS11586</name>
</gene>
<feature type="compositionally biased region" description="Low complexity" evidence="1">
    <location>
        <begin position="302"/>
        <end position="314"/>
    </location>
</feature>
<organism evidence="3">
    <name type="scientific">Oppiella nova</name>
    <dbReference type="NCBI Taxonomy" id="334625"/>
    <lineage>
        <taxon>Eukaryota</taxon>
        <taxon>Metazoa</taxon>
        <taxon>Ecdysozoa</taxon>
        <taxon>Arthropoda</taxon>
        <taxon>Chelicerata</taxon>
        <taxon>Arachnida</taxon>
        <taxon>Acari</taxon>
        <taxon>Acariformes</taxon>
        <taxon>Sarcoptiformes</taxon>
        <taxon>Oribatida</taxon>
        <taxon>Brachypylina</taxon>
        <taxon>Oppioidea</taxon>
        <taxon>Oppiidae</taxon>
        <taxon>Oppiella</taxon>
    </lineage>
</organism>
<protein>
    <recommendedName>
        <fullName evidence="2">IMD domain-containing protein</fullName>
    </recommendedName>
</protein>
<feature type="compositionally biased region" description="Low complexity" evidence="1">
    <location>
        <begin position="468"/>
        <end position="487"/>
    </location>
</feature>
<feature type="domain" description="IMD" evidence="2">
    <location>
        <begin position="1"/>
        <end position="272"/>
    </location>
</feature>
<feature type="compositionally biased region" description="Low complexity" evidence="1">
    <location>
        <begin position="323"/>
        <end position="343"/>
    </location>
</feature>
<dbReference type="PANTHER" id="PTHR15708">
    <property type="entry name" value="ACTIN BUNDLING/MISSING IN METASTASIS-RELATED"/>
    <property type="match status" value="1"/>
</dbReference>
<dbReference type="SUPFAM" id="SSF103657">
    <property type="entry name" value="BAR/IMD domain-like"/>
    <property type="match status" value="1"/>
</dbReference>
<dbReference type="GO" id="GO:0015629">
    <property type="term" value="C:actin cytoskeleton"/>
    <property type="evidence" value="ECO:0007669"/>
    <property type="project" value="TreeGrafter"/>
</dbReference>
<dbReference type="EMBL" id="OC923588">
    <property type="protein sequence ID" value="CAD7654941.1"/>
    <property type="molecule type" value="Genomic_DNA"/>
</dbReference>
<dbReference type="AlphaFoldDB" id="A0A7R9QSC2"/>
<dbReference type="InterPro" id="IPR013606">
    <property type="entry name" value="I-BAR_dom"/>
</dbReference>
<reference evidence="3" key="1">
    <citation type="submission" date="2020-11" db="EMBL/GenBank/DDBJ databases">
        <authorList>
            <person name="Tran Van P."/>
        </authorList>
    </citation>
    <scope>NUCLEOTIDE SEQUENCE</scope>
</reference>
<dbReference type="Proteomes" id="UP000728032">
    <property type="component" value="Unassembled WGS sequence"/>
</dbReference>
<sequence>MEPQFVVERDCSALGGLFQIIINDMKSGTGNWDDFVVKANKFHTQLKATISASTAFLDAFQKIADMATSTRGGTKEIGTALTRLCLRHRSVEARLKTFTSSIMDCLVLPLQDRIEEWKKTCGQLDKEHSKEYKRLRQELKKKQTLDPSHALYASTSNTLRLKKHVRNKMRMDSNNWNSLHSMSRSMDSMEANEKLFIFEEMEKKAVRRALIEERSHFCLFVNFLRPVVEEELAMLQEVTHLQEILDSLCKITADPYSLPTASELVISDLRLSTSDTVAFSLQTPPSSPSSFGSRKSSMCSISSFNSSSSGSTHSPSHHCRYRSLSQVSSLSEQSSGSTSSTSSIPASNKRNDPTLRSHNMVSILNTQNNHNSTTIVVQTPNNHSITDRPDLPSRAVIPDKPSIPTKPYTFNCGSNQCQTTSDSSLYSESHPIYANSLDLMNDESNVACSEGSITPTNADRSNSPTNELLSQSKSSLSASTLTITRSSKPPPPPPQRRTSTLSNPNAITLGTLKTAG</sequence>
<feature type="region of interest" description="Disordered" evidence="1">
    <location>
        <begin position="380"/>
        <end position="402"/>
    </location>
</feature>
<name>A0A7R9QSC2_9ACAR</name>
<evidence type="ECO:0000313" key="4">
    <source>
        <dbReference type="Proteomes" id="UP000728032"/>
    </source>
</evidence>
<dbReference type="EMBL" id="CAJPVJ010008763">
    <property type="protein sequence ID" value="CAG2172128.1"/>
    <property type="molecule type" value="Genomic_DNA"/>
</dbReference>
<dbReference type="Pfam" id="PF08397">
    <property type="entry name" value="IMD"/>
    <property type="match status" value="1"/>
</dbReference>
<dbReference type="GO" id="GO:0003779">
    <property type="term" value="F:actin binding"/>
    <property type="evidence" value="ECO:0007669"/>
    <property type="project" value="InterPro"/>
</dbReference>
<dbReference type="GO" id="GO:0009898">
    <property type="term" value="C:cytoplasmic side of plasma membrane"/>
    <property type="evidence" value="ECO:0007669"/>
    <property type="project" value="TreeGrafter"/>
</dbReference>
<dbReference type="Gene3D" id="1.20.1270.60">
    <property type="entry name" value="Arfaptin homology (AH) domain/BAR domain"/>
    <property type="match status" value="1"/>
</dbReference>
<dbReference type="InterPro" id="IPR027267">
    <property type="entry name" value="AH/BAR_dom_sf"/>
</dbReference>
<evidence type="ECO:0000313" key="3">
    <source>
        <dbReference type="EMBL" id="CAD7654941.1"/>
    </source>
</evidence>
<accession>A0A7R9QSC2</accession>
<dbReference type="PROSITE" id="PS51338">
    <property type="entry name" value="IMD"/>
    <property type="match status" value="1"/>
</dbReference>